<reference evidence="2" key="1">
    <citation type="journal article" date="2015" name="Genome Biol. Evol.">
        <title>Organellar Genomes of White Spruce (Picea glauca): Assembly and Annotation.</title>
        <authorList>
            <person name="Jackman S.D."/>
            <person name="Warren R.L."/>
            <person name="Gibb E.A."/>
            <person name="Vandervalk B.P."/>
            <person name="Mohamadi H."/>
            <person name="Chu J."/>
            <person name="Raymond A."/>
            <person name="Pleasance S."/>
            <person name="Coope R."/>
            <person name="Wildung M.R."/>
            <person name="Ritland C.E."/>
            <person name="Bousquet J."/>
            <person name="Jones S.J."/>
            <person name="Bohlmann J."/>
            <person name="Birol I."/>
        </authorList>
    </citation>
    <scope>NUCLEOTIDE SEQUENCE [LARGE SCALE GENOMIC DNA]</scope>
    <source>
        <tissue evidence="2">Flushing bud</tissue>
    </source>
</reference>
<keyword evidence="2" id="KW-0496">Mitochondrion</keyword>
<proteinExistence type="predicted"/>
<feature type="region of interest" description="Disordered" evidence="1">
    <location>
        <begin position="56"/>
        <end position="78"/>
    </location>
</feature>
<dbReference type="AlphaFoldDB" id="A0A101LUE8"/>
<sequence length="78" mass="8189">MVDGNLYMLPTQQRQALTSGQAGKTSVSYFSNLHDTLASLLLGHATPTNGCGQLFPQNGWGQPDSSLGTFTTPTMAGT</sequence>
<protein>
    <submittedName>
        <fullName evidence="2">Uncharacterized protein</fullName>
    </submittedName>
</protein>
<evidence type="ECO:0000256" key="1">
    <source>
        <dbReference type="SAM" id="MobiDB-lite"/>
    </source>
</evidence>
<accession>A0A101LUE8</accession>
<comment type="caution">
    <text evidence="2">The sequence shown here is derived from an EMBL/GenBank/DDBJ whole genome shotgun (WGS) entry which is preliminary data.</text>
</comment>
<geneLocation type="mitochondrion" evidence="2"/>
<evidence type="ECO:0000313" key="2">
    <source>
        <dbReference type="EMBL" id="KUM45540.1"/>
    </source>
</evidence>
<dbReference type="EMBL" id="LKAM01000018">
    <property type="protein sequence ID" value="KUM45540.1"/>
    <property type="molecule type" value="Genomic_DNA"/>
</dbReference>
<gene>
    <name evidence="2" type="ORF">ABT39_MTgene2642</name>
</gene>
<organism evidence="2">
    <name type="scientific">Picea glauca</name>
    <name type="common">White spruce</name>
    <name type="synonym">Pinus glauca</name>
    <dbReference type="NCBI Taxonomy" id="3330"/>
    <lineage>
        <taxon>Eukaryota</taxon>
        <taxon>Viridiplantae</taxon>
        <taxon>Streptophyta</taxon>
        <taxon>Embryophyta</taxon>
        <taxon>Tracheophyta</taxon>
        <taxon>Spermatophyta</taxon>
        <taxon>Pinopsida</taxon>
        <taxon>Pinidae</taxon>
        <taxon>Conifers I</taxon>
        <taxon>Pinales</taxon>
        <taxon>Pinaceae</taxon>
        <taxon>Picea</taxon>
    </lineage>
</organism>
<name>A0A101LUE8_PICGL</name>